<dbReference type="Proteomes" id="UP000264006">
    <property type="component" value="Chromosome"/>
</dbReference>
<proteinExistence type="predicted"/>
<dbReference type="OrthoDB" id="3393679at2"/>
<dbReference type="RefSeq" id="WP_114592369.1">
    <property type="nucleotide sequence ID" value="NZ_CP031165.1"/>
</dbReference>
<gene>
    <name evidence="3" type="ORF">DVS28_a3276</name>
</gene>
<sequence length="235" mass="24130">MDAAHRIAGRVTVGVTLALLLAACNGGDDPVVTAPTTVAVDDTATPQAAATKSPSPTLATPTGPATDPGGLATDAPDPDGLPPIQQPTSTPNAQPDTEEPTGSGQAGWVSDVRVSTVEGYDRIVIVLAEPEIDGVAGWTAEYVEEYVPIGEDVHPDPPGDGTLQLTLRNVALPFDDLGAAFPTGVIPGPGSAITQVDVVGWFEGQQDFVIGTATEGPFRVYSDHPRRIVVEVAHA</sequence>
<dbReference type="EMBL" id="CP031165">
    <property type="protein sequence ID" value="AXV07951.1"/>
    <property type="molecule type" value="Genomic_DNA"/>
</dbReference>
<name>A0A346Y0F4_9ACTN</name>
<feature type="domain" description="AMIN-like" evidence="2">
    <location>
        <begin position="109"/>
        <end position="234"/>
    </location>
</feature>
<organism evidence="3 4">
    <name type="scientific">Euzebya pacifica</name>
    <dbReference type="NCBI Taxonomy" id="1608957"/>
    <lineage>
        <taxon>Bacteria</taxon>
        <taxon>Bacillati</taxon>
        <taxon>Actinomycetota</taxon>
        <taxon>Nitriliruptoria</taxon>
        <taxon>Euzebyales</taxon>
    </lineage>
</organism>
<keyword evidence="4" id="KW-1185">Reference proteome</keyword>
<feature type="compositionally biased region" description="Polar residues" evidence="1">
    <location>
        <begin position="86"/>
        <end position="103"/>
    </location>
</feature>
<dbReference type="PROSITE" id="PS51257">
    <property type="entry name" value="PROKAR_LIPOPROTEIN"/>
    <property type="match status" value="1"/>
</dbReference>
<protein>
    <recommendedName>
        <fullName evidence="2">AMIN-like domain-containing protein</fullName>
    </recommendedName>
</protein>
<evidence type="ECO:0000313" key="3">
    <source>
        <dbReference type="EMBL" id="AXV07951.1"/>
    </source>
</evidence>
<evidence type="ECO:0000259" key="2">
    <source>
        <dbReference type="Pfam" id="PF24837"/>
    </source>
</evidence>
<evidence type="ECO:0000256" key="1">
    <source>
        <dbReference type="SAM" id="MobiDB-lite"/>
    </source>
</evidence>
<feature type="region of interest" description="Disordered" evidence="1">
    <location>
        <begin position="43"/>
        <end position="110"/>
    </location>
</feature>
<dbReference type="InterPro" id="IPR056303">
    <property type="entry name" value="AMIN-like"/>
</dbReference>
<reference evidence="3 4" key="1">
    <citation type="submission" date="2018-09" db="EMBL/GenBank/DDBJ databases">
        <title>Complete genome sequence of Euzebya sp. DY32-46 isolated from seawater of Pacific Ocean.</title>
        <authorList>
            <person name="Xu L."/>
            <person name="Wu Y.-H."/>
            <person name="Xu X.-W."/>
        </authorList>
    </citation>
    <scope>NUCLEOTIDE SEQUENCE [LARGE SCALE GENOMIC DNA]</scope>
    <source>
        <strain evidence="3 4">DY32-46</strain>
    </source>
</reference>
<evidence type="ECO:0000313" key="4">
    <source>
        <dbReference type="Proteomes" id="UP000264006"/>
    </source>
</evidence>
<dbReference type="AlphaFoldDB" id="A0A346Y0F4"/>
<accession>A0A346Y0F4</accession>
<dbReference type="Pfam" id="PF24837">
    <property type="entry name" value="AMIN-like"/>
    <property type="match status" value="1"/>
</dbReference>
<dbReference type="KEGG" id="euz:DVS28_a3276"/>